<keyword evidence="6" id="KW-1185">Reference proteome</keyword>
<dbReference type="InterPro" id="IPR010992">
    <property type="entry name" value="IHF-like_DNA-bd_dom_sf"/>
</dbReference>
<keyword evidence="2 5" id="KW-0238">DNA-binding</keyword>
<dbReference type="AlphaFoldDB" id="A0A7K0CDE0"/>
<dbReference type="PANTHER" id="PTHR33175:SF3">
    <property type="entry name" value="DNA-BINDING PROTEIN HU-BETA"/>
    <property type="match status" value="1"/>
</dbReference>
<dbReference type="Proteomes" id="UP000466345">
    <property type="component" value="Unassembled WGS sequence"/>
</dbReference>
<protein>
    <submittedName>
        <fullName evidence="5">DNA-binding protein HU</fullName>
    </submittedName>
</protein>
<evidence type="ECO:0000313" key="6">
    <source>
        <dbReference type="Proteomes" id="UP000466345"/>
    </source>
</evidence>
<gene>
    <name evidence="5" type="primary">hup_1</name>
    <name evidence="5" type="ORF">SRB5_16000</name>
</gene>
<dbReference type="GO" id="GO:0005829">
    <property type="term" value="C:cytosol"/>
    <property type="evidence" value="ECO:0007669"/>
    <property type="project" value="TreeGrafter"/>
</dbReference>
<proteinExistence type="inferred from homology"/>
<comment type="similarity">
    <text evidence="3">Belongs to the bacterial histone-like protein family.</text>
</comment>
<dbReference type="GO" id="GO:0003677">
    <property type="term" value="F:DNA binding"/>
    <property type="evidence" value="ECO:0007669"/>
    <property type="project" value="UniProtKB-KW"/>
</dbReference>
<feature type="region of interest" description="Disordered" evidence="4">
    <location>
        <begin position="89"/>
        <end position="110"/>
    </location>
</feature>
<dbReference type="OrthoDB" id="9799835at2"/>
<dbReference type="PANTHER" id="PTHR33175">
    <property type="entry name" value="DNA-BINDING PROTEIN HU"/>
    <property type="match status" value="1"/>
</dbReference>
<dbReference type="InterPro" id="IPR000119">
    <property type="entry name" value="Hist_DNA-bd"/>
</dbReference>
<dbReference type="SUPFAM" id="SSF47729">
    <property type="entry name" value="IHF-like DNA-binding proteins"/>
    <property type="match status" value="1"/>
</dbReference>
<comment type="caution">
    <text evidence="5">The sequence shown here is derived from an EMBL/GenBank/DDBJ whole genome shotgun (WGS) entry which is preliminary data.</text>
</comment>
<dbReference type="PRINTS" id="PR01727">
    <property type="entry name" value="DNABINDINGHU"/>
</dbReference>
<keyword evidence="1" id="KW-0226">DNA condensation</keyword>
<name>A0A7K0CDE0_9ACTN</name>
<organism evidence="5 6">
    <name type="scientific">Streptomyces smaragdinus</name>
    <dbReference type="NCBI Taxonomy" id="2585196"/>
    <lineage>
        <taxon>Bacteria</taxon>
        <taxon>Bacillati</taxon>
        <taxon>Actinomycetota</taxon>
        <taxon>Actinomycetes</taxon>
        <taxon>Kitasatosporales</taxon>
        <taxon>Streptomycetaceae</taxon>
        <taxon>Streptomyces</taxon>
    </lineage>
</organism>
<dbReference type="SMART" id="SM00411">
    <property type="entry name" value="BHL"/>
    <property type="match status" value="1"/>
</dbReference>
<evidence type="ECO:0000256" key="1">
    <source>
        <dbReference type="ARBA" id="ARBA00023067"/>
    </source>
</evidence>
<dbReference type="Pfam" id="PF00216">
    <property type="entry name" value="Bac_DNA_binding"/>
    <property type="match status" value="1"/>
</dbReference>
<evidence type="ECO:0000256" key="2">
    <source>
        <dbReference type="ARBA" id="ARBA00023125"/>
    </source>
</evidence>
<dbReference type="CDD" id="cd13831">
    <property type="entry name" value="HU"/>
    <property type="match status" value="1"/>
</dbReference>
<evidence type="ECO:0000256" key="4">
    <source>
        <dbReference type="SAM" id="MobiDB-lite"/>
    </source>
</evidence>
<dbReference type="EMBL" id="WEGJ01000003">
    <property type="protein sequence ID" value="MQY11481.1"/>
    <property type="molecule type" value="Genomic_DNA"/>
</dbReference>
<evidence type="ECO:0000313" key="5">
    <source>
        <dbReference type="EMBL" id="MQY11481.1"/>
    </source>
</evidence>
<dbReference type="GO" id="GO:0030527">
    <property type="term" value="F:structural constituent of chromatin"/>
    <property type="evidence" value="ECO:0007669"/>
    <property type="project" value="InterPro"/>
</dbReference>
<reference evidence="5 6" key="1">
    <citation type="submission" date="2019-10" db="EMBL/GenBank/DDBJ databases">
        <title>Streptomyces smaragdinus sp. nov. and Streptomyces fabii sp. nov., isolated from the gut of fungus growing-termite Macrotermes natalensis.</title>
        <authorList>
            <person name="Schwitalla J."/>
            <person name="Benndorf R."/>
            <person name="Martin K."/>
            <person name="De Beer W."/>
            <person name="Kaster A.-K."/>
            <person name="Vollmers J."/>
            <person name="Poulsen M."/>
            <person name="Beemelmanns C."/>
        </authorList>
    </citation>
    <scope>NUCLEOTIDE SEQUENCE [LARGE SCALE GENOMIC DNA]</scope>
    <source>
        <strain evidence="5 6">RB5</strain>
    </source>
</reference>
<dbReference type="GO" id="GO:0030261">
    <property type="term" value="P:chromosome condensation"/>
    <property type="evidence" value="ECO:0007669"/>
    <property type="project" value="UniProtKB-KW"/>
</dbReference>
<accession>A0A7K0CDE0</accession>
<evidence type="ECO:0000256" key="3">
    <source>
        <dbReference type="RuleBase" id="RU003939"/>
    </source>
</evidence>
<sequence>MNKMLLIEEVAAKLGSRTIATEAVEAVFDSIVRAVAGGERVSVTGFGSLEPIAHPARFARNPQTGERVRVDARRGVRFRAGTSFKALVDGTKPLPEEGSAIKKAPKTPRA</sequence>
<dbReference type="Gene3D" id="4.10.520.10">
    <property type="entry name" value="IHF-like DNA-binding proteins"/>
    <property type="match status" value="1"/>
</dbReference>